<proteinExistence type="predicted"/>
<dbReference type="GO" id="GO:0005524">
    <property type="term" value="F:ATP binding"/>
    <property type="evidence" value="ECO:0007669"/>
    <property type="project" value="UniProtKB-KW"/>
</dbReference>
<dbReference type="GO" id="GO:0015808">
    <property type="term" value="P:L-alanine transport"/>
    <property type="evidence" value="ECO:0007669"/>
    <property type="project" value="TreeGrafter"/>
</dbReference>
<dbReference type="GO" id="GO:0005304">
    <property type="term" value="F:L-valine transmembrane transporter activity"/>
    <property type="evidence" value="ECO:0007669"/>
    <property type="project" value="TreeGrafter"/>
</dbReference>
<organism evidence="5 6">
    <name type="scientific">Telmatospirillum siberiense</name>
    <dbReference type="NCBI Taxonomy" id="382514"/>
    <lineage>
        <taxon>Bacteria</taxon>
        <taxon>Pseudomonadati</taxon>
        <taxon>Pseudomonadota</taxon>
        <taxon>Alphaproteobacteria</taxon>
        <taxon>Rhodospirillales</taxon>
        <taxon>Rhodospirillaceae</taxon>
        <taxon>Telmatospirillum</taxon>
    </lineage>
</organism>
<dbReference type="GO" id="GO:0016887">
    <property type="term" value="F:ATP hydrolysis activity"/>
    <property type="evidence" value="ECO:0007669"/>
    <property type="project" value="InterPro"/>
</dbReference>
<dbReference type="RefSeq" id="WP_101251651.1">
    <property type="nucleotide sequence ID" value="NZ_PIUM01000019.1"/>
</dbReference>
<dbReference type="AlphaFoldDB" id="A0A2N3PT60"/>
<dbReference type="PANTHER" id="PTHR45772:SF7">
    <property type="entry name" value="AMINO ACID ABC TRANSPORTER ATP-BINDING PROTEIN"/>
    <property type="match status" value="1"/>
</dbReference>
<dbReference type="Pfam" id="PF12399">
    <property type="entry name" value="BCA_ABC_TP_C"/>
    <property type="match status" value="1"/>
</dbReference>
<keyword evidence="2" id="KW-0547">Nucleotide-binding</keyword>
<feature type="domain" description="ABC transporter" evidence="4">
    <location>
        <begin position="7"/>
        <end position="239"/>
    </location>
</feature>
<dbReference type="InterPro" id="IPR051120">
    <property type="entry name" value="ABC_AA/LPS_Transport"/>
</dbReference>
<dbReference type="GO" id="GO:0042941">
    <property type="term" value="P:D-alanine transmembrane transport"/>
    <property type="evidence" value="ECO:0007669"/>
    <property type="project" value="TreeGrafter"/>
</dbReference>
<dbReference type="SUPFAM" id="SSF52540">
    <property type="entry name" value="P-loop containing nucleoside triphosphate hydrolases"/>
    <property type="match status" value="1"/>
</dbReference>
<evidence type="ECO:0000313" key="6">
    <source>
        <dbReference type="Proteomes" id="UP000233293"/>
    </source>
</evidence>
<dbReference type="GO" id="GO:0015188">
    <property type="term" value="F:L-isoleucine transmembrane transporter activity"/>
    <property type="evidence" value="ECO:0007669"/>
    <property type="project" value="TreeGrafter"/>
</dbReference>
<evidence type="ECO:0000256" key="2">
    <source>
        <dbReference type="ARBA" id="ARBA00022741"/>
    </source>
</evidence>
<dbReference type="CDD" id="cd03219">
    <property type="entry name" value="ABC_Mj1267_LivG_branched"/>
    <property type="match status" value="1"/>
</dbReference>
<gene>
    <name evidence="5" type="ORF">CWS72_16135</name>
</gene>
<sequence length="239" mass="25546">MTHAPLLAVEGLHMMFGGLVANRDISFSVGEGQIIGLIGPNGAGKTTLFNCLAGYYRPSAGTIRFNGVAVGGQTPEEAARRGIARTFQIVRIFPEMTVLENVMVGAMLRTKKVAAARAAAENELVFIGLDHRSDVKAAQLTVSEQKRLEVARALATHPRLILLDEVMAGLTPTEVREASQMVVRIRDRGISSIIVEHVMEGIMPISNRIIVLDAGVKIAEDAPAAIARNPAVIAAYLGE</sequence>
<protein>
    <submittedName>
        <fullName evidence="5">ABC transporter ATP-binding protein</fullName>
    </submittedName>
</protein>
<dbReference type="InterPro" id="IPR032823">
    <property type="entry name" value="BCA_ABC_TP_C"/>
</dbReference>
<dbReference type="Gene3D" id="3.40.50.300">
    <property type="entry name" value="P-loop containing nucleotide triphosphate hydrolases"/>
    <property type="match status" value="1"/>
</dbReference>
<evidence type="ECO:0000256" key="1">
    <source>
        <dbReference type="ARBA" id="ARBA00022448"/>
    </source>
</evidence>
<dbReference type="PANTHER" id="PTHR45772">
    <property type="entry name" value="CONSERVED COMPONENT OF ABC TRANSPORTER FOR NATURAL AMINO ACIDS-RELATED"/>
    <property type="match status" value="1"/>
</dbReference>
<dbReference type="GO" id="GO:0005886">
    <property type="term" value="C:plasma membrane"/>
    <property type="evidence" value="ECO:0007669"/>
    <property type="project" value="TreeGrafter"/>
</dbReference>
<accession>A0A2N3PT60</accession>
<reference evidence="6" key="1">
    <citation type="submission" date="2017-12" db="EMBL/GenBank/DDBJ databases">
        <title>Draft genome sequence of Telmatospirillum siberiense 26-4b1T, an acidotolerant peatland alphaproteobacterium potentially involved in sulfur cycling.</title>
        <authorList>
            <person name="Hausmann B."/>
            <person name="Pjevac P."/>
            <person name="Schreck K."/>
            <person name="Herbold C.W."/>
            <person name="Daims H."/>
            <person name="Wagner M."/>
            <person name="Pester M."/>
            <person name="Loy A."/>
        </authorList>
    </citation>
    <scope>NUCLEOTIDE SEQUENCE [LARGE SCALE GENOMIC DNA]</scope>
    <source>
        <strain evidence="6">26-4b1</strain>
    </source>
</reference>
<keyword evidence="3 5" id="KW-0067">ATP-binding</keyword>
<dbReference type="EMBL" id="PIUM01000019">
    <property type="protein sequence ID" value="PKU23589.1"/>
    <property type="molecule type" value="Genomic_DNA"/>
</dbReference>
<evidence type="ECO:0000259" key="4">
    <source>
        <dbReference type="PROSITE" id="PS50893"/>
    </source>
</evidence>
<dbReference type="InterPro" id="IPR027417">
    <property type="entry name" value="P-loop_NTPase"/>
</dbReference>
<dbReference type="GO" id="GO:0015192">
    <property type="term" value="F:L-phenylalanine transmembrane transporter activity"/>
    <property type="evidence" value="ECO:0007669"/>
    <property type="project" value="TreeGrafter"/>
</dbReference>
<dbReference type="OrthoDB" id="9806149at2"/>
<dbReference type="PROSITE" id="PS50893">
    <property type="entry name" value="ABC_TRANSPORTER_2"/>
    <property type="match status" value="1"/>
</dbReference>
<keyword evidence="1" id="KW-0813">Transport</keyword>
<dbReference type="Proteomes" id="UP000233293">
    <property type="component" value="Unassembled WGS sequence"/>
</dbReference>
<dbReference type="InterPro" id="IPR003593">
    <property type="entry name" value="AAA+_ATPase"/>
</dbReference>
<keyword evidence="6" id="KW-1185">Reference proteome</keyword>
<dbReference type="GO" id="GO:1903805">
    <property type="term" value="P:L-valine import across plasma membrane"/>
    <property type="evidence" value="ECO:0007669"/>
    <property type="project" value="TreeGrafter"/>
</dbReference>
<name>A0A2N3PT60_9PROT</name>
<dbReference type="Pfam" id="PF00005">
    <property type="entry name" value="ABC_tran"/>
    <property type="match status" value="1"/>
</dbReference>
<dbReference type="SMART" id="SM00382">
    <property type="entry name" value="AAA"/>
    <property type="match status" value="1"/>
</dbReference>
<dbReference type="InterPro" id="IPR003439">
    <property type="entry name" value="ABC_transporter-like_ATP-bd"/>
</dbReference>
<evidence type="ECO:0000313" key="5">
    <source>
        <dbReference type="EMBL" id="PKU23589.1"/>
    </source>
</evidence>
<evidence type="ECO:0000256" key="3">
    <source>
        <dbReference type="ARBA" id="ARBA00022840"/>
    </source>
</evidence>
<comment type="caution">
    <text evidence="5">The sequence shown here is derived from an EMBL/GenBank/DDBJ whole genome shotgun (WGS) entry which is preliminary data.</text>
</comment>
<dbReference type="GO" id="GO:1903806">
    <property type="term" value="P:L-isoleucine import across plasma membrane"/>
    <property type="evidence" value="ECO:0007669"/>
    <property type="project" value="TreeGrafter"/>
</dbReference>